<dbReference type="AlphaFoldDB" id="A0A1J5T6Y6"/>
<evidence type="ECO:0000256" key="2">
    <source>
        <dbReference type="ARBA" id="ARBA00022692"/>
    </source>
</evidence>
<keyword evidence="3 5" id="KW-1133">Transmembrane helix</keyword>
<feature type="transmembrane region" description="Helical" evidence="5">
    <location>
        <begin position="202"/>
        <end position="225"/>
    </location>
</feature>
<keyword evidence="2 5" id="KW-0812">Transmembrane</keyword>
<dbReference type="GO" id="GO:0012505">
    <property type="term" value="C:endomembrane system"/>
    <property type="evidence" value="ECO:0007669"/>
    <property type="project" value="UniProtKB-SubCell"/>
</dbReference>
<organism evidence="7 8">
    <name type="scientific">Marine Group III euryarchaeote CG-Bathy1</name>
    <dbReference type="NCBI Taxonomy" id="1889001"/>
    <lineage>
        <taxon>Archaea</taxon>
        <taxon>Methanobacteriati</taxon>
        <taxon>Thermoplasmatota</taxon>
        <taxon>Thermoplasmata</taxon>
        <taxon>Candidatus Thermoprofundales</taxon>
    </lineage>
</organism>
<keyword evidence="4 5" id="KW-0472">Membrane</keyword>
<feature type="transmembrane region" description="Helical" evidence="5">
    <location>
        <begin position="164"/>
        <end position="182"/>
    </location>
</feature>
<sequence length="237" mass="27369">MKLIYRNQSEAQKLLNCMLLIAFLALVVSYVIAVMNKNHVAWLPFISELDQYEPEGMIWTFGLTFAGIITIPIWMKLYQKWDKELRASNADRKWLKANMMVFVMAQVATISLIWCVNLPFNKYPIPHGVTAAVYFWLILSVGTLSILIVRKIDEYPKDLIRVRIGMNIAGYACMILMGAFVPEEMIEAINDPDSNWADNHDHAVHGMAALFEWLMVFIAHMGYFYTFNYDLEGEKIQ</sequence>
<feature type="transmembrane region" description="Helical" evidence="5">
    <location>
        <begin position="56"/>
        <end position="78"/>
    </location>
</feature>
<dbReference type="InterPro" id="IPR019402">
    <property type="entry name" value="CWH43_N"/>
</dbReference>
<dbReference type="InterPro" id="IPR050911">
    <property type="entry name" value="DRAM/TMEM150_Autophagy_Mod"/>
</dbReference>
<name>A0A1J5T6Y6_9ARCH</name>
<feature type="transmembrane region" description="Helical" evidence="5">
    <location>
        <begin position="14"/>
        <end position="36"/>
    </location>
</feature>
<protein>
    <recommendedName>
        <fullName evidence="6">CWH43-like N-terminal domain-containing protein</fullName>
    </recommendedName>
</protein>
<evidence type="ECO:0000256" key="1">
    <source>
        <dbReference type="ARBA" id="ARBA00004127"/>
    </source>
</evidence>
<feature type="transmembrane region" description="Helical" evidence="5">
    <location>
        <begin position="132"/>
        <end position="152"/>
    </location>
</feature>
<evidence type="ECO:0000256" key="3">
    <source>
        <dbReference type="ARBA" id="ARBA00022989"/>
    </source>
</evidence>
<dbReference type="PANTHER" id="PTHR21324">
    <property type="entry name" value="FASTING-INDUCIBLE INTEGRAL MEMBRANE PROTEIN TM6P1-RELATED"/>
    <property type="match status" value="1"/>
</dbReference>
<dbReference type="EMBL" id="MIYU01000012">
    <property type="protein sequence ID" value="OIR16631.1"/>
    <property type="molecule type" value="Genomic_DNA"/>
</dbReference>
<gene>
    <name evidence="7" type="ORF">BEU04_01460</name>
</gene>
<comment type="caution">
    <text evidence="7">The sequence shown here is derived from an EMBL/GenBank/DDBJ whole genome shotgun (WGS) entry which is preliminary data.</text>
</comment>
<evidence type="ECO:0000313" key="7">
    <source>
        <dbReference type="EMBL" id="OIR16631.1"/>
    </source>
</evidence>
<evidence type="ECO:0000256" key="4">
    <source>
        <dbReference type="ARBA" id="ARBA00023136"/>
    </source>
</evidence>
<feature type="domain" description="CWH43-like N-terminal" evidence="6">
    <location>
        <begin position="17"/>
        <end position="232"/>
    </location>
</feature>
<dbReference type="PANTHER" id="PTHR21324:SF2">
    <property type="entry name" value="EG:22E5.9 PROTEIN"/>
    <property type="match status" value="1"/>
</dbReference>
<evidence type="ECO:0000256" key="5">
    <source>
        <dbReference type="SAM" id="Phobius"/>
    </source>
</evidence>
<proteinExistence type="predicted"/>
<evidence type="ECO:0000313" key="8">
    <source>
        <dbReference type="Proteomes" id="UP000183815"/>
    </source>
</evidence>
<comment type="subcellular location">
    <subcellularLocation>
        <location evidence="1">Endomembrane system</location>
        <topology evidence="1">Multi-pass membrane protein</topology>
    </subcellularLocation>
</comment>
<accession>A0A1J5T6Y6</accession>
<dbReference type="Proteomes" id="UP000183815">
    <property type="component" value="Unassembled WGS sequence"/>
</dbReference>
<evidence type="ECO:0000259" key="6">
    <source>
        <dbReference type="Pfam" id="PF10277"/>
    </source>
</evidence>
<dbReference type="Pfam" id="PF10277">
    <property type="entry name" value="Frag1"/>
    <property type="match status" value="1"/>
</dbReference>
<reference evidence="7 8" key="1">
    <citation type="submission" date="2016-08" db="EMBL/GenBank/DDBJ databases">
        <title>New Insights into Marine Group III Euryarchaeota, from dark to light.</title>
        <authorList>
            <person name="Haro-Moreno J.M."/>
            <person name="Rodriguez-Valera F."/>
            <person name="Lopez-Garcia P."/>
            <person name="Moreira D."/>
            <person name="Martin-Cuadrado A.B."/>
        </authorList>
    </citation>
    <scope>NUCLEOTIDE SEQUENCE [LARGE SCALE GENOMIC DNA]</scope>
    <source>
        <strain evidence="7">CG-Bathy1</strain>
    </source>
</reference>
<feature type="transmembrane region" description="Helical" evidence="5">
    <location>
        <begin position="99"/>
        <end position="120"/>
    </location>
</feature>